<proteinExistence type="predicted"/>
<protein>
    <submittedName>
        <fullName evidence="1">Uncharacterized protein</fullName>
    </submittedName>
</protein>
<sequence length="441" mass="47122">MPPTFSANDSLIEVAIAQRALTQLNLMAMYPRVAVRDFEPGAFERGDKVKIRRPKRREATDLNPRSAAYTFTEAQFFAGEVALERLWIDGFLIYGYDSNQTMERYLAETSEQIAYAIATPNDRYMYNKFRAWDIPATGNVNLGDHPPIAISACVDANGQLTDFNNEGLRGASVFLDKENVPQTNRYCIMSSTAKGAFLGDAVVVTGFAAASIGSGQLIQSGLRIGEFVERYGFQVGGSNTVGGQTGITDLDTAASNQATLPIASVAANTAFRYADFAATTNIGAIDITLTAGTALQNTVAVGQIARIGTSNNAKAFGVILRINTTTATAPVITLVPYSPKGEKLLPSDITPGTDVFSIPTISSVNTVNHMEGIAMATRRIGEPRRGSGAVAASITDPNSNLTIQVFTGNYDLGTVSEKNAAYMLTGSKITDFRKCGLILSK</sequence>
<gene>
    <name evidence="1" type="ORF">NIES592_08115</name>
</gene>
<evidence type="ECO:0000313" key="1">
    <source>
        <dbReference type="EMBL" id="OKH14832.1"/>
    </source>
</evidence>
<dbReference type="Proteomes" id="UP000186391">
    <property type="component" value="Unassembled WGS sequence"/>
</dbReference>
<reference evidence="1 2" key="1">
    <citation type="submission" date="2016-11" db="EMBL/GenBank/DDBJ databases">
        <title>Draft Genome Sequences of Nine Cyanobacterial Strains from Diverse Habitats.</title>
        <authorList>
            <person name="Zhu T."/>
            <person name="Hou S."/>
            <person name="Lu X."/>
            <person name="Hess W.R."/>
        </authorList>
    </citation>
    <scope>NUCLEOTIDE SEQUENCE [LARGE SCALE GENOMIC DNA]</scope>
    <source>
        <strain evidence="1 2">NIES-592</strain>
    </source>
</reference>
<dbReference type="OrthoDB" id="9950406at2"/>
<dbReference type="AlphaFoldDB" id="A0A1U7H1F4"/>
<name>A0A1U7H1F4_9CYAN</name>
<comment type="caution">
    <text evidence="1">The sequence shown here is derived from an EMBL/GenBank/DDBJ whole genome shotgun (WGS) entry which is preliminary data.</text>
</comment>
<evidence type="ECO:0000313" key="2">
    <source>
        <dbReference type="Proteomes" id="UP000186391"/>
    </source>
</evidence>
<organism evidence="1 2">
    <name type="scientific">Fischerella major NIES-592</name>
    <dbReference type="NCBI Taxonomy" id="210994"/>
    <lineage>
        <taxon>Bacteria</taxon>
        <taxon>Bacillati</taxon>
        <taxon>Cyanobacteriota</taxon>
        <taxon>Cyanophyceae</taxon>
        <taxon>Nostocales</taxon>
        <taxon>Hapalosiphonaceae</taxon>
        <taxon>Fischerella</taxon>
    </lineage>
</organism>
<keyword evidence="2" id="KW-1185">Reference proteome</keyword>
<accession>A0A1U7H1F4</accession>
<dbReference type="RefSeq" id="WP_073555429.1">
    <property type="nucleotide sequence ID" value="NZ_MRCA01000003.1"/>
</dbReference>
<dbReference type="EMBL" id="MRCA01000003">
    <property type="protein sequence ID" value="OKH14832.1"/>
    <property type="molecule type" value="Genomic_DNA"/>
</dbReference>